<protein>
    <submittedName>
        <fullName evidence="2">S-adenosyl-L-methionine-dependent methyltransferase</fullName>
    </submittedName>
</protein>
<evidence type="ECO:0000313" key="3">
    <source>
        <dbReference type="Proteomes" id="UP000758603"/>
    </source>
</evidence>
<dbReference type="InterPro" id="IPR029063">
    <property type="entry name" value="SAM-dependent_MTases_sf"/>
</dbReference>
<name>A0A9P8UQD1_9PEZI</name>
<dbReference type="GO" id="GO:0032259">
    <property type="term" value="P:methylation"/>
    <property type="evidence" value="ECO:0007669"/>
    <property type="project" value="UniProtKB-KW"/>
</dbReference>
<gene>
    <name evidence="2" type="ORF">BKA67DRAFT_512546</name>
</gene>
<evidence type="ECO:0000259" key="1">
    <source>
        <dbReference type="Pfam" id="PF13847"/>
    </source>
</evidence>
<accession>A0A9P8UQD1</accession>
<keyword evidence="2" id="KW-0489">Methyltransferase</keyword>
<dbReference type="Pfam" id="PF13847">
    <property type="entry name" value="Methyltransf_31"/>
    <property type="match status" value="1"/>
</dbReference>
<keyword evidence="3" id="KW-1185">Reference proteome</keyword>
<dbReference type="GO" id="GO:0008168">
    <property type="term" value="F:methyltransferase activity"/>
    <property type="evidence" value="ECO:0007669"/>
    <property type="project" value="UniProtKB-KW"/>
</dbReference>
<dbReference type="RefSeq" id="XP_045960552.1">
    <property type="nucleotide sequence ID" value="XM_046097481.1"/>
</dbReference>
<dbReference type="InterPro" id="IPR025714">
    <property type="entry name" value="Methyltranfer_dom"/>
</dbReference>
<dbReference type="GeneID" id="70126373"/>
<keyword evidence="2" id="KW-0808">Transferase</keyword>
<organism evidence="2 3">
    <name type="scientific">Truncatella angustata</name>
    <dbReference type="NCBI Taxonomy" id="152316"/>
    <lineage>
        <taxon>Eukaryota</taxon>
        <taxon>Fungi</taxon>
        <taxon>Dikarya</taxon>
        <taxon>Ascomycota</taxon>
        <taxon>Pezizomycotina</taxon>
        <taxon>Sordariomycetes</taxon>
        <taxon>Xylariomycetidae</taxon>
        <taxon>Amphisphaeriales</taxon>
        <taxon>Sporocadaceae</taxon>
        <taxon>Truncatella</taxon>
    </lineage>
</organism>
<proteinExistence type="predicted"/>
<dbReference type="AlphaFoldDB" id="A0A9P8UQD1"/>
<evidence type="ECO:0000313" key="2">
    <source>
        <dbReference type="EMBL" id="KAH6656318.1"/>
    </source>
</evidence>
<dbReference type="EMBL" id="JAGPXC010000002">
    <property type="protein sequence ID" value="KAH6656318.1"/>
    <property type="molecule type" value="Genomic_DNA"/>
</dbReference>
<dbReference type="SUPFAM" id="SSF53335">
    <property type="entry name" value="S-adenosyl-L-methionine-dependent methyltransferases"/>
    <property type="match status" value="1"/>
</dbReference>
<comment type="caution">
    <text evidence="2">The sequence shown here is derived from an EMBL/GenBank/DDBJ whole genome shotgun (WGS) entry which is preliminary data.</text>
</comment>
<feature type="domain" description="Methyltransferase" evidence="1">
    <location>
        <begin position="68"/>
        <end position="178"/>
    </location>
</feature>
<reference evidence="2" key="1">
    <citation type="journal article" date="2021" name="Nat. Commun.">
        <title>Genetic determinants of endophytism in the Arabidopsis root mycobiome.</title>
        <authorList>
            <person name="Mesny F."/>
            <person name="Miyauchi S."/>
            <person name="Thiergart T."/>
            <person name="Pickel B."/>
            <person name="Atanasova L."/>
            <person name="Karlsson M."/>
            <person name="Huettel B."/>
            <person name="Barry K.W."/>
            <person name="Haridas S."/>
            <person name="Chen C."/>
            <person name="Bauer D."/>
            <person name="Andreopoulos W."/>
            <person name="Pangilinan J."/>
            <person name="LaButti K."/>
            <person name="Riley R."/>
            <person name="Lipzen A."/>
            <person name="Clum A."/>
            <person name="Drula E."/>
            <person name="Henrissat B."/>
            <person name="Kohler A."/>
            <person name="Grigoriev I.V."/>
            <person name="Martin F.M."/>
            <person name="Hacquard S."/>
        </authorList>
    </citation>
    <scope>NUCLEOTIDE SEQUENCE</scope>
    <source>
        <strain evidence="2">MPI-SDFR-AT-0073</strain>
    </source>
</reference>
<sequence length="293" mass="32414">MANEDLVSSGSVPNEQLNKENLAAWDSVAEYWDQTLQNGNDMYEECLLPTVRELVGLSPDGPSLGLTGQRALDLGTGSAVIAGELVKAGATMTAADGSQGMLEKARWRSAMLGLDMVFDVVDLMDSESLDAFATRHSEKFDIITISMTLKELADLNPLARALPKLLAPKGRVIIVNLHPVFSKPAGHRCIEVLENDETGKQELHRYIKVRRYLDIPPVRSEALRGQPKPLMLFHRPFWSVLEPFLQSGMVLDAMREPGFKGEPNGEQAAQAQNYHNFQQFPMLLAFRLRLAGS</sequence>
<dbReference type="OrthoDB" id="6329284at2759"/>
<dbReference type="Gene3D" id="3.40.50.150">
    <property type="entry name" value="Vaccinia Virus protein VP39"/>
    <property type="match status" value="1"/>
</dbReference>
<dbReference type="Proteomes" id="UP000758603">
    <property type="component" value="Unassembled WGS sequence"/>
</dbReference>
<dbReference type="CDD" id="cd02440">
    <property type="entry name" value="AdoMet_MTases"/>
    <property type="match status" value="1"/>
</dbReference>